<evidence type="ECO:0000259" key="1">
    <source>
        <dbReference type="Pfam" id="PF26018"/>
    </source>
</evidence>
<reference evidence="2 3" key="1">
    <citation type="submission" date="2020-08" db="EMBL/GenBank/DDBJ databases">
        <title>Genome public.</title>
        <authorList>
            <person name="Liu C."/>
            <person name="Sun Q."/>
        </authorList>
    </citation>
    <scope>NUCLEOTIDE SEQUENCE [LARGE SCALE GENOMIC DNA]</scope>
    <source>
        <strain evidence="2 3">BX3</strain>
    </source>
</reference>
<evidence type="ECO:0000313" key="2">
    <source>
        <dbReference type="EMBL" id="MBC8557841.1"/>
    </source>
</evidence>
<dbReference type="EMBL" id="JACRSW010000032">
    <property type="protein sequence ID" value="MBC8557841.1"/>
    <property type="molecule type" value="Genomic_DNA"/>
</dbReference>
<evidence type="ECO:0000313" key="3">
    <source>
        <dbReference type="Proteomes" id="UP000637513"/>
    </source>
</evidence>
<accession>A0ABR7MVL8</accession>
<dbReference type="InterPro" id="IPR058709">
    <property type="entry name" value="BSH_RND-rel"/>
</dbReference>
<dbReference type="Proteomes" id="UP000637513">
    <property type="component" value="Unassembled WGS sequence"/>
</dbReference>
<dbReference type="Pfam" id="PF26018">
    <property type="entry name" value="BSH_RND_rel"/>
    <property type="match status" value="1"/>
</dbReference>
<protein>
    <recommendedName>
        <fullName evidence="1">RND related barrel-sandwich hybrid domain-containing protein</fullName>
    </recommendedName>
</protein>
<keyword evidence="3" id="KW-1185">Reference proteome</keyword>
<feature type="domain" description="RND related barrel-sandwich hybrid" evidence="1">
    <location>
        <begin position="68"/>
        <end position="238"/>
    </location>
</feature>
<proteinExistence type="predicted"/>
<organism evidence="2 3">
    <name type="scientific">Jutongia hominis</name>
    <dbReference type="NCBI Taxonomy" id="2763664"/>
    <lineage>
        <taxon>Bacteria</taxon>
        <taxon>Bacillati</taxon>
        <taxon>Bacillota</taxon>
        <taxon>Clostridia</taxon>
        <taxon>Lachnospirales</taxon>
        <taxon>Lachnospiraceae</taxon>
        <taxon>Jutongia</taxon>
    </lineage>
</organism>
<comment type="caution">
    <text evidence="2">The sequence shown here is derived from an EMBL/GenBank/DDBJ whole genome shotgun (WGS) entry which is preliminary data.</text>
</comment>
<dbReference type="RefSeq" id="WP_249305247.1">
    <property type="nucleotide sequence ID" value="NZ_JACRSW010000032.1"/>
</dbReference>
<sequence length="467" mass="52630">MSPAKNKKVIKMKKRSFGAFGFFLIFLAVLIILLFIQSFTREHVSIYEVTQTQLADNENLRGIVLREESLVNAKKNGYVNYYVGEGSKLSKTTTVYSTSDSKDTTTAIANTDTDDVALSDEDTRNIRNTISDFRENFDLSEYGSIRNFRYNVDNVLLELSDVSLTKSLQKLKQESGSDKNFSLVKAEKTGIISFSSDGRESLSKDTIQKSDFTSMNDAMKQIRTTEQITAGSPVYRVVTSEKWSIVVSLTKEQYIKIAKKDSVSVKIKKDNITMTPVVQEFTSNGGYYANLVFDKYMIRYLNNRYLDVEIIFNNATGLKIPVSSVLKKKCYVIPKEYITKGANSNQTGVATITYTDSGAPKINFVAAEVYYYDEKGNAYIDAAVLKAGTTITKGNSTSSGRFMQVTKIKKLEGVYNCNQGYCRFEYIKKLYANKEYAIVEIGNQYSLSNFDHIILNPDMITESDVIY</sequence>
<gene>
    <name evidence="2" type="ORF">H8700_08985</name>
</gene>
<name>A0ABR7MVL8_9FIRM</name>